<organism evidence="1 2">
    <name type="scientific">Paramuricea clavata</name>
    <name type="common">Red gorgonian</name>
    <name type="synonym">Violescent sea-whip</name>
    <dbReference type="NCBI Taxonomy" id="317549"/>
    <lineage>
        <taxon>Eukaryota</taxon>
        <taxon>Metazoa</taxon>
        <taxon>Cnidaria</taxon>
        <taxon>Anthozoa</taxon>
        <taxon>Octocorallia</taxon>
        <taxon>Malacalcyonacea</taxon>
        <taxon>Plexauridae</taxon>
        <taxon>Paramuricea</taxon>
    </lineage>
</organism>
<gene>
    <name evidence="1" type="ORF">PACLA_8A054773</name>
</gene>
<keyword evidence="2" id="KW-1185">Reference proteome</keyword>
<evidence type="ECO:0000313" key="1">
    <source>
        <dbReference type="EMBL" id="CAB4032990.1"/>
    </source>
</evidence>
<sequence length="99" mass="11670">MAAKYYFKYEVREGRPGCADDDSYVSRPYDTFESAYRNMVSFDVDNFWPYLRSVRELWIWQEGQPKVNVESSFGITTDDLPKLGVTKEEFSSLQKSMRL</sequence>
<dbReference type="EMBL" id="CACRXK020018863">
    <property type="protein sequence ID" value="CAB4032990.1"/>
    <property type="molecule type" value="Genomic_DNA"/>
</dbReference>
<accession>A0A7D9JN26</accession>
<dbReference type="Proteomes" id="UP001152795">
    <property type="component" value="Unassembled WGS sequence"/>
</dbReference>
<protein>
    <submittedName>
        <fullName evidence="1">Uncharacterized protein</fullName>
    </submittedName>
</protein>
<reference evidence="1" key="1">
    <citation type="submission" date="2020-04" db="EMBL/GenBank/DDBJ databases">
        <authorList>
            <person name="Alioto T."/>
            <person name="Alioto T."/>
            <person name="Gomez Garrido J."/>
        </authorList>
    </citation>
    <scope>NUCLEOTIDE SEQUENCE</scope>
    <source>
        <strain evidence="1">A484AB</strain>
    </source>
</reference>
<dbReference type="AlphaFoldDB" id="A0A7D9JN26"/>
<proteinExistence type="predicted"/>
<comment type="caution">
    <text evidence="1">The sequence shown here is derived from an EMBL/GenBank/DDBJ whole genome shotgun (WGS) entry which is preliminary data.</text>
</comment>
<name>A0A7D9JN26_PARCT</name>
<evidence type="ECO:0000313" key="2">
    <source>
        <dbReference type="Proteomes" id="UP001152795"/>
    </source>
</evidence>